<name>X6M0E6_RETFI</name>
<gene>
    <name evidence="1" type="ORF">RFI_30312</name>
</gene>
<keyword evidence="2" id="KW-1185">Reference proteome</keyword>
<sequence>MDHLLKLILTKTKTMLMSVIRQILDRPLNEVMALHLPNFRYVPSSRYPLVYCKMINDKAIIYFVKLNEKQLDDAIEFFIDGLVDKDKKKFNIIFKNSIELNKGHLNKVFEYLINAFDNENITICDKCAQ</sequence>
<dbReference type="AlphaFoldDB" id="X6M0E6"/>
<dbReference type="Proteomes" id="UP000023152">
    <property type="component" value="Unassembled WGS sequence"/>
</dbReference>
<reference evidence="1 2" key="1">
    <citation type="journal article" date="2013" name="Curr. Biol.">
        <title>The Genome of the Foraminiferan Reticulomyxa filosa.</title>
        <authorList>
            <person name="Glockner G."/>
            <person name="Hulsmann N."/>
            <person name="Schleicher M."/>
            <person name="Noegel A.A."/>
            <person name="Eichinger L."/>
            <person name="Gallinger C."/>
            <person name="Pawlowski J."/>
            <person name="Sierra R."/>
            <person name="Euteneuer U."/>
            <person name="Pillet L."/>
            <person name="Moustafa A."/>
            <person name="Platzer M."/>
            <person name="Groth M."/>
            <person name="Szafranski K."/>
            <person name="Schliwa M."/>
        </authorList>
    </citation>
    <scope>NUCLEOTIDE SEQUENCE [LARGE SCALE GENOMIC DNA]</scope>
</reference>
<evidence type="ECO:0000313" key="2">
    <source>
        <dbReference type="Proteomes" id="UP000023152"/>
    </source>
</evidence>
<accession>X6M0E6</accession>
<evidence type="ECO:0000313" key="1">
    <source>
        <dbReference type="EMBL" id="ETO07081.1"/>
    </source>
</evidence>
<protein>
    <submittedName>
        <fullName evidence="1">Uncharacterized protein</fullName>
    </submittedName>
</protein>
<comment type="caution">
    <text evidence="1">The sequence shown here is derived from an EMBL/GenBank/DDBJ whole genome shotgun (WGS) entry which is preliminary data.</text>
</comment>
<proteinExistence type="predicted"/>
<organism evidence="1 2">
    <name type="scientific">Reticulomyxa filosa</name>
    <dbReference type="NCBI Taxonomy" id="46433"/>
    <lineage>
        <taxon>Eukaryota</taxon>
        <taxon>Sar</taxon>
        <taxon>Rhizaria</taxon>
        <taxon>Retaria</taxon>
        <taxon>Foraminifera</taxon>
        <taxon>Monothalamids</taxon>
        <taxon>Reticulomyxidae</taxon>
        <taxon>Reticulomyxa</taxon>
    </lineage>
</organism>
<dbReference type="EMBL" id="ASPP01026525">
    <property type="protein sequence ID" value="ETO07081.1"/>
    <property type="molecule type" value="Genomic_DNA"/>
</dbReference>